<organism evidence="1 2">
    <name type="scientific">Wuchereria bancrofti</name>
    <dbReference type="NCBI Taxonomy" id="6293"/>
    <lineage>
        <taxon>Eukaryota</taxon>
        <taxon>Metazoa</taxon>
        <taxon>Ecdysozoa</taxon>
        <taxon>Nematoda</taxon>
        <taxon>Chromadorea</taxon>
        <taxon>Rhabditida</taxon>
        <taxon>Spirurina</taxon>
        <taxon>Spiruromorpha</taxon>
        <taxon>Filarioidea</taxon>
        <taxon>Onchocercidae</taxon>
        <taxon>Wuchereria</taxon>
    </lineage>
</organism>
<dbReference type="AlphaFoldDB" id="J9E6Q3"/>
<feature type="non-terminal residue" evidence="1">
    <location>
        <position position="60"/>
    </location>
</feature>
<dbReference type="EMBL" id="ADBV01007128">
    <property type="protein sequence ID" value="EJW77976.1"/>
    <property type="molecule type" value="Genomic_DNA"/>
</dbReference>
<feature type="non-terminal residue" evidence="1">
    <location>
        <position position="1"/>
    </location>
</feature>
<protein>
    <submittedName>
        <fullName evidence="1">Uncharacterized protein</fullName>
    </submittedName>
</protein>
<comment type="caution">
    <text evidence="1">The sequence shown here is derived from an EMBL/GenBank/DDBJ whole genome shotgun (WGS) entry which is preliminary data.</text>
</comment>
<accession>J9E6Q3</accession>
<sequence>SYYTFDLARLVVPKVFVDGIWQYVLNETAEYLVQYGYYGFSLVQYMIKMEMGYATVTKLS</sequence>
<gene>
    <name evidence="1" type="ORF">WUBG_11119</name>
</gene>
<evidence type="ECO:0000313" key="2">
    <source>
        <dbReference type="Proteomes" id="UP000004810"/>
    </source>
</evidence>
<dbReference type="Proteomes" id="UP000004810">
    <property type="component" value="Unassembled WGS sequence"/>
</dbReference>
<proteinExistence type="predicted"/>
<name>J9E6Q3_WUCBA</name>
<reference evidence="2" key="1">
    <citation type="submission" date="2012-08" db="EMBL/GenBank/DDBJ databases">
        <title>The Genome Sequence of Wuchereria bancrofti.</title>
        <authorList>
            <person name="Nutman T.B."/>
            <person name="Fink D.L."/>
            <person name="Russ C."/>
            <person name="Young S."/>
            <person name="Zeng Q."/>
            <person name="Koehrsen M."/>
            <person name="Alvarado L."/>
            <person name="Berlin A."/>
            <person name="Chapman S.B."/>
            <person name="Chen Z."/>
            <person name="Freedman E."/>
            <person name="Gellesch M."/>
            <person name="Goldberg J."/>
            <person name="Griggs A."/>
            <person name="Gujja S."/>
            <person name="Heilman E.R."/>
            <person name="Heiman D."/>
            <person name="Hepburn T."/>
            <person name="Howarth C."/>
            <person name="Jen D."/>
            <person name="Larson L."/>
            <person name="Lewis B."/>
            <person name="Mehta T."/>
            <person name="Park D."/>
            <person name="Pearson M."/>
            <person name="Roberts A."/>
            <person name="Saif S."/>
            <person name="Shea T."/>
            <person name="Shenoy N."/>
            <person name="Sisk P."/>
            <person name="Stolte C."/>
            <person name="Sykes S."/>
            <person name="Walk T."/>
            <person name="White J."/>
            <person name="Yandava C."/>
            <person name="Haas B."/>
            <person name="Henn M.R."/>
            <person name="Nusbaum C."/>
            <person name="Birren B."/>
        </authorList>
    </citation>
    <scope>NUCLEOTIDE SEQUENCE [LARGE SCALE GENOMIC DNA]</scope>
    <source>
        <strain evidence="2">NA</strain>
    </source>
</reference>
<evidence type="ECO:0000313" key="1">
    <source>
        <dbReference type="EMBL" id="EJW77976.1"/>
    </source>
</evidence>